<sequence>MTSHADHLSAEQVDLYLTAISTDKPIEDRIEAAGDLLARPLPYDARREIRSIYLDLTDTRDLVQEGIAA</sequence>
<dbReference type="RefSeq" id="WP_151646729.1">
    <property type="nucleotide sequence ID" value="NZ_WBVY01000004.1"/>
</dbReference>
<protein>
    <submittedName>
        <fullName evidence="1">Uncharacterized protein</fullName>
    </submittedName>
</protein>
<proteinExistence type="predicted"/>
<evidence type="ECO:0000313" key="2">
    <source>
        <dbReference type="Proteomes" id="UP000460650"/>
    </source>
</evidence>
<name>A0A7V7VS17_9HYPH</name>
<organism evidence="1 2">
    <name type="scientific">Brucella tritici</name>
    <dbReference type="NCBI Taxonomy" id="94626"/>
    <lineage>
        <taxon>Bacteria</taxon>
        <taxon>Pseudomonadati</taxon>
        <taxon>Pseudomonadota</taxon>
        <taxon>Alphaproteobacteria</taxon>
        <taxon>Hyphomicrobiales</taxon>
        <taxon>Brucellaceae</taxon>
        <taxon>Brucella/Ochrobactrum group</taxon>
        <taxon>Brucella</taxon>
    </lineage>
</organism>
<dbReference type="EMBL" id="WBVY01000004">
    <property type="protein sequence ID" value="KAB2655926.1"/>
    <property type="molecule type" value="Genomic_DNA"/>
</dbReference>
<accession>A0A7V7VS17</accession>
<gene>
    <name evidence="1" type="ORF">F9K94_15475</name>
</gene>
<dbReference type="AlphaFoldDB" id="A0A7V7VS17"/>
<dbReference type="Proteomes" id="UP000460650">
    <property type="component" value="Unassembled WGS sequence"/>
</dbReference>
<reference evidence="1 2" key="1">
    <citation type="submission" date="2019-09" db="EMBL/GenBank/DDBJ databases">
        <title>Taxonomic organization of the family Brucellaceae based on a phylogenomic approach.</title>
        <authorList>
            <person name="Leclercq S."/>
            <person name="Cloeckaert A."/>
            <person name="Zygmunt M.S."/>
        </authorList>
    </citation>
    <scope>NUCLEOTIDE SEQUENCE [LARGE SCALE GENOMIC DNA]</scope>
    <source>
        <strain evidence="1 2">TA93</strain>
    </source>
</reference>
<evidence type="ECO:0000313" key="1">
    <source>
        <dbReference type="EMBL" id="KAB2655926.1"/>
    </source>
</evidence>
<comment type="caution">
    <text evidence="1">The sequence shown here is derived from an EMBL/GenBank/DDBJ whole genome shotgun (WGS) entry which is preliminary data.</text>
</comment>